<feature type="compositionally biased region" description="Basic and acidic residues" evidence="4">
    <location>
        <begin position="797"/>
        <end position="820"/>
    </location>
</feature>
<feature type="compositionally biased region" description="Low complexity" evidence="4">
    <location>
        <begin position="145"/>
        <end position="166"/>
    </location>
</feature>
<evidence type="ECO:0000256" key="3">
    <source>
        <dbReference type="ARBA" id="ARBA00022691"/>
    </source>
</evidence>
<dbReference type="PANTHER" id="PTHR43712">
    <property type="entry name" value="PUTATIVE (AFU_ORTHOLOGUE AFUA_4G14580)-RELATED"/>
    <property type="match status" value="1"/>
</dbReference>
<dbReference type="GO" id="GO:0032259">
    <property type="term" value="P:methylation"/>
    <property type="evidence" value="ECO:0007669"/>
    <property type="project" value="UniProtKB-KW"/>
</dbReference>
<dbReference type="Gene3D" id="1.10.10.10">
    <property type="entry name" value="Winged helix-like DNA-binding domain superfamily/Winged helix DNA-binding domain"/>
    <property type="match status" value="1"/>
</dbReference>
<accession>A0A9P3LGU5</accession>
<feature type="compositionally biased region" description="Polar residues" evidence="4">
    <location>
        <begin position="559"/>
        <end position="568"/>
    </location>
</feature>
<feature type="compositionally biased region" description="Pro residues" evidence="4">
    <location>
        <begin position="387"/>
        <end position="396"/>
    </location>
</feature>
<protein>
    <recommendedName>
        <fullName evidence="5">O-methyltransferase C-terminal domain-containing protein</fullName>
    </recommendedName>
</protein>
<feature type="compositionally biased region" description="Pro residues" evidence="4">
    <location>
        <begin position="107"/>
        <end position="125"/>
    </location>
</feature>
<feature type="compositionally biased region" description="Acidic residues" evidence="4">
    <location>
        <begin position="59"/>
        <end position="68"/>
    </location>
</feature>
<dbReference type="OrthoDB" id="2410195at2759"/>
<dbReference type="InterPro" id="IPR001077">
    <property type="entry name" value="COMT_C"/>
</dbReference>
<dbReference type="SUPFAM" id="SSF53335">
    <property type="entry name" value="S-adenosyl-L-methionine-dependent methyltransferases"/>
    <property type="match status" value="1"/>
</dbReference>
<feature type="compositionally biased region" description="Pro residues" evidence="4">
    <location>
        <begin position="759"/>
        <end position="780"/>
    </location>
</feature>
<dbReference type="SUPFAM" id="SSF46785">
    <property type="entry name" value="Winged helix' DNA-binding domain"/>
    <property type="match status" value="1"/>
</dbReference>
<organism evidence="6 7">
    <name type="scientific">Phanerochaete sordida</name>
    <dbReference type="NCBI Taxonomy" id="48140"/>
    <lineage>
        <taxon>Eukaryota</taxon>
        <taxon>Fungi</taxon>
        <taxon>Dikarya</taxon>
        <taxon>Basidiomycota</taxon>
        <taxon>Agaricomycotina</taxon>
        <taxon>Agaricomycetes</taxon>
        <taxon>Polyporales</taxon>
        <taxon>Phanerochaetaceae</taxon>
        <taxon>Phanerochaete</taxon>
    </lineage>
</organism>
<feature type="compositionally biased region" description="Acidic residues" evidence="4">
    <location>
        <begin position="1261"/>
        <end position="1271"/>
    </location>
</feature>
<dbReference type="Gene3D" id="3.40.50.150">
    <property type="entry name" value="Vaccinia Virus protein VP39"/>
    <property type="match status" value="1"/>
</dbReference>
<feature type="region of interest" description="Disordered" evidence="4">
    <location>
        <begin position="1142"/>
        <end position="1170"/>
    </location>
</feature>
<sequence length="1284" mass="137109">MTFSDLRALHAIIGAAIDDIERIYRPAPANRRASQSSVSSTSFPARSPSKPRSSLSADSDADADEQDVPELPPTPVSASGPNSVRFAAPARRGLKGRERSHTVGALPQPPFSPPTNAAVPPPILKQPPLDFPDLDVPIALACASAPEPSTSTSSASASPQIPTSPTFILDSDNGAGGSPTMQDPGLRQREWRKKCEDLTAHPEVIKAVNRIVAACGQMSAMVQKPFLTVCDAAMGYNLPACLRFLEAAHIVEMLREAGPRGLSSKEIAEKIDSQLGIAGAGSETTKTLDPSRISHVLRLLATHHITREVRPDVFANNRVSSIIDSGKSWQELVDMKQSPESKYEGTDGIAAFVGLCTDELFKASAYLADCYLCPPCAPTPSSSRTHPVPPPAPRSPQSPVVETQPTIPPRPRVSVSAPTGKHLGMVTPNDSTSSLGSVLGDAPRDSEPGDSPMRFAQNPHPTPTRNRDRTKSAGWVAASSGDTPRGQGTPPTPRGQVTPPTPQSLPNAPKRPGILKRLSSRTFSRTPTPTMAPEEVPPLPPMPGTPRSATYEAPETPRSRVNSTTSYPGQRPILVPDSPSTPRSPSTSHPGDAPAFSDLLKTPRSAPRHAKTPSQSTDPHALSTPRSTPHRQSFHSSTPHRQSFHSETGARTTPRWTPSKESLRSLAQKGSFASLRAPRRAAPAPAVSEPHPQTYAELLDAAGAGSELLDVGTGNAGNGLLGPAFDLRPPGLAAAASPRARTFPGTVASPLGRRDDALPPLPLLCSPPPPQLPPPVPPKSPLRSLGETSPPPGHSAGQREGKCKDVERGGRGEGRRGLRPGDEMFAPFNVAFGTRMRYFEWLERGENVFRLRRFGKAMTGTEKWEVPGSIIGGFPWHELPPRAVVVDVGGGIGSTSMLLANAFPHLRFVIQDRPPVVEMGAAAWRSRYPELLDSGRATFAAHDFFKPQPPLPPEVVSGSHSESEASGTEDGAEAAVQEVKDVKPAVFLMRVITHDWPDSYGTRILLRLRQAAGPNTRLLLADYVLPLACVDEDEDIEPETPNSVGSSEKITHEPLPGTVRTLAPEGSPLLPNLGKANANAYWLDLTMRVMFNAQERTLRELAALARSAGWKIVQVTRAEGSLFGHLVAVPVEIPPETLALPEEGASDESAGHDDDTQPQPARPPMGDTFLSSVELPSEHAIRAGVASSSGRRRAGEAKAGGRRRARAYTFTGRDSRERGAPEGAGQGQGRDARGGGGEVRRGLRTIMRMLSRAHLRGEDVEVAQQEEEEEVLGPLALARQRTRT</sequence>
<dbReference type="Pfam" id="PF00891">
    <property type="entry name" value="Methyltransf_2"/>
    <property type="match status" value="1"/>
</dbReference>
<dbReference type="GO" id="GO:0008171">
    <property type="term" value="F:O-methyltransferase activity"/>
    <property type="evidence" value="ECO:0007669"/>
    <property type="project" value="InterPro"/>
</dbReference>
<evidence type="ECO:0000313" key="7">
    <source>
        <dbReference type="Proteomes" id="UP000703269"/>
    </source>
</evidence>
<feature type="region of interest" description="Disordered" evidence="4">
    <location>
        <begin position="379"/>
        <end position="690"/>
    </location>
</feature>
<feature type="compositionally biased region" description="Low complexity" evidence="4">
    <location>
        <begin position="520"/>
        <end position="534"/>
    </location>
</feature>
<dbReference type="PANTHER" id="PTHR43712:SF2">
    <property type="entry name" value="O-METHYLTRANSFERASE CICE"/>
    <property type="match status" value="1"/>
</dbReference>
<evidence type="ECO:0000256" key="2">
    <source>
        <dbReference type="ARBA" id="ARBA00022679"/>
    </source>
</evidence>
<feature type="region of interest" description="Disordered" evidence="4">
    <location>
        <begin position="948"/>
        <end position="974"/>
    </location>
</feature>
<keyword evidence="7" id="KW-1185">Reference proteome</keyword>
<feature type="compositionally biased region" description="Low complexity" evidence="4">
    <location>
        <begin position="576"/>
        <end position="590"/>
    </location>
</feature>
<dbReference type="Proteomes" id="UP000703269">
    <property type="component" value="Unassembled WGS sequence"/>
</dbReference>
<dbReference type="InterPro" id="IPR036390">
    <property type="entry name" value="WH_DNA-bd_sf"/>
</dbReference>
<feature type="compositionally biased region" description="Basic and acidic residues" evidence="4">
    <location>
        <begin position="1230"/>
        <end position="1241"/>
    </location>
</feature>
<feature type="compositionally biased region" description="Low complexity" evidence="4">
    <location>
        <begin position="483"/>
        <end position="498"/>
    </location>
</feature>
<dbReference type="InterPro" id="IPR029063">
    <property type="entry name" value="SAM-dependent_MTases_sf"/>
</dbReference>
<feature type="compositionally biased region" description="Polar residues" evidence="4">
    <location>
        <begin position="612"/>
        <end position="627"/>
    </location>
</feature>
<evidence type="ECO:0000313" key="6">
    <source>
        <dbReference type="EMBL" id="GJE93999.1"/>
    </source>
</evidence>
<name>A0A9P3LGU5_9APHY</name>
<proteinExistence type="predicted"/>
<evidence type="ECO:0000259" key="5">
    <source>
        <dbReference type="Pfam" id="PF00891"/>
    </source>
</evidence>
<dbReference type="InterPro" id="IPR036388">
    <property type="entry name" value="WH-like_DNA-bd_sf"/>
</dbReference>
<gene>
    <name evidence="6" type="ORF">PsYK624_101670</name>
</gene>
<keyword evidence="1" id="KW-0489">Methyltransferase</keyword>
<feature type="region of interest" description="Disordered" evidence="4">
    <location>
        <begin position="145"/>
        <end position="185"/>
    </location>
</feature>
<evidence type="ECO:0000256" key="1">
    <source>
        <dbReference type="ARBA" id="ARBA00022603"/>
    </source>
</evidence>
<keyword evidence="2" id="KW-0808">Transferase</keyword>
<evidence type="ECO:0000256" key="4">
    <source>
        <dbReference type="SAM" id="MobiDB-lite"/>
    </source>
</evidence>
<comment type="caution">
    <text evidence="6">The sequence shown here is derived from an EMBL/GenBank/DDBJ whole genome shotgun (WGS) entry which is preliminary data.</text>
</comment>
<feature type="region of interest" description="Disordered" evidence="4">
    <location>
        <begin position="28"/>
        <end position="130"/>
    </location>
</feature>
<reference evidence="6 7" key="1">
    <citation type="submission" date="2021-08" db="EMBL/GenBank/DDBJ databases">
        <title>Draft Genome Sequence of Phanerochaete sordida strain YK-624.</title>
        <authorList>
            <person name="Mori T."/>
            <person name="Dohra H."/>
            <person name="Suzuki T."/>
            <person name="Kawagishi H."/>
            <person name="Hirai H."/>
        </authorList>
    </citation>
    <scope>NUCLEOTIDE SEQUENCE [LARGE SCALE GENOMIC DNA]</scope>
    <source>
        <strain evidence="6 7">YK-624</strain>
    </source>
</reference>
<feature type="compositionally biased region" description="Pro residues" evidence="4">
    <location>
        <begin position="535"/>
        <end position="544"/>
    </location>
</feature>
<feature type="compositionally biased region" description="Polar residues" evidence="4">
    <location>
        <begin position="634"/>
        <end position="660"/>
    </location>
</feature>
<feature type="region of interest" description="Disordered" evidence="4">
    <location>
        <begin position="1036"/>
        <end position="1057"/>
    </location>
</feature>
<feature type="region of interest" description="Disordered" evidence="4">
    <location>
        <begin position="734"/>
        <end position="820"/>
    </location>
</feature>
<feature type="domain" description="O-methyltransferase C-terminal" evidence="5">
    <location>
        <begin position="826"/>
        <end position="948"/>
    </location>
</feature>
<feature type="region of interest" description="Disordered" evidence="4">
    <location>
        <begin position="1261"/>
        <end position="1284"/>
    </location>
</feature>
<feature type="region of interest" description="Disordered" evidence="4">
    <location>
        <begin position="1182"/>
        <end position="1242"/>
    </location>
</feature>
<dbReference type="EMBL" id="BPQB01000036">
    <property type="protein sequence ID" value="GJE93999.1"/>
    <property type="molecule type" value="Genomic_DNA"/>
</dbReference>
<keyword evidence="3" id="KW-0949">S-adenosyl-L-methionine</keyword>